<dbReference type="Pfam" id="PF02661">
    <property type="entry name" value="Fic"/>
    <property type="match status" value="1"/>
</dbReference>
<dbReference type="PANTHER" id="PTHR13504:SF34">
    <property type="entry name" value="PROTEIN ADENYLYLTRANSFERASE FICD"/>
    <property type="match status" value="1"/>
</dbReference>
<dbReference type="Gene3D" id="1.10.3290.10">
    <property type="entry name" value="Fido-like domain"/>
    <property type="match status" value="1"/>
</dbReference>
<keyword evidence="14" id="KW-1185">Reference proteome</keyword>
<protein>
    <recommendedName>
        <fullName evidence="12">Fido domain-containing protein</fullName>
    </recommendedName>
</protein>
<feature type="binding site" evidence="10">
    <location>
        <begin position="237"/>
        <end position="238"/>
    </location>
    <ligand>
        <name>ATP</name>
        <dbReference type="ChEBI" id="CHEBI:30616"/>
    </ligand>
</feature>
<evidence type="ECO:0000256" key="1">
    <source>
        <dbReference type="ARBA" id="ARBA00004167"/>
    </source>
</evidence>
<dbReference type="SUPFAM" id="SSF140931">
    <property type="entry name" value="Fic-like"/>
    <property type="match status" value="1"/>
</dbReference>
<comment type="caution">
    <text evidence="13">The sequence shown here is derived from an EMBL/GenBank/DDBJ whole genome shotgun (WGS) entry which is preliminary data.</text>
</comment>
<name>A0A2U3D5P3_SULT2</name>
<evidence type="ECO:0000256" key="10">
    <source>
        <dbReference type="PIRSR" id="PIRSR640198-2"/>
    </source>
</evidence>
<evidence type="ECO:0000313" key="13">
    <source>
        <dbReference type="EMBL" id="PWI56587.1"/>
    </source>
</evidence>
<feature type="binding site" evidence="10">
    <location>
        <begin position="199"/>
        <end position="206"/>
    </location>
    <ligand>
        <name>ATP</name>
        <dbReference type="ChEBI" id="CHEBI:30616"/>
    </ligand>
</feature>
<dbReference type="InterPro" id="IPR036597">
    <property type="entry name" value="Fido-like_dom_sf"/>
</dbReference>
<keyword evidence="4 10" id="KW-0547">Nucleotide-binding</keyword>
<evidence type="ECO:0000256" key="3">
    <source>
        <dbReference type="ARBA" id="ARBA00022737"/>
    </source>
</evidence>
<organism evidence="13 14">
    <name type="scientific">Sulfoacidibacillus thermotolerans</name>
    <name type="common">Acidibacillus sulfuroxidans</name>
    <dbReference type="NCBI Taxonomy" id="1765684"/>
    <lineage>
        <taxon>Bacteria</taxon>
        <taxon>Bacillati</taxon>
        <taxon>Bacillota</taxon>
        <taxon>Bacilli</taxon>
        <taxon>Bacillales</taxon>
        <taxon>Alicyclobacillaceae</taxon>
        <taxon>Sulfoacidibacillus</taxon>
    </lineage>
</organism>
<evidence type="ECO:0000256" key="4">
    <source>
        <dbReference type="ARBA" id="ARBA00022741"/>
    </source>
</evidence>
<evidence type="ECO:0000259" key="12">
    <source>
        <dbReference type="PROSITE" id="PS51459"/>
    </source>
</evidence>
<evidence type="ECO:0000256" key="6">
    <source>
        <dbReference type="ARBA" id="ARBA00022840"/>
    </source>
</evidence>
<keyword evidence="8" id="KW-0472">Membrane</keyword>
<dbReference type="AlphaFoldDB" id="A0A2U3D5P3"/>
<feature type="active site" evidence="9">
    <location>
        <position position="195"/>
    </location>
</feature>
<accession>A0A2U3D5P3</accession>
<feature type="site" description="Important for autoinhibition of adenylyltransferase activity" evidence="11">
    <location>
        <position position="62"/>
    </location>
</feature>
<dbReference type="GO" id="GO:0005524">
    <property type="term" value="F:ATP binding"/>
    <property type="evidence" value="ECO:0007669"/>
    <property type="project" value="UniProtKB-KW"/>
</dbReference>
<comment type="subcellular location">
    <subcellularLocation>
        <location evidence="1">Membrane</location>
        <topology evidence="1">Single-pass membrane protein</topology>
    </subcellularLocation>
</comment>
<keyword evidence="3" id="KW-0677">Repeat</keyword>
<dbReference type="InterPro" id="IPR040198">
    <property type="entry name" value="Fido_containing"/>
</dbReference>
<dbReference type="PANTHER" id="PTHR13504">
    <property type="entry name" value="FIDO DOMAIN-CONTAINING PROTEIN DDB_G0283145"/>
    <property type="match status" value="1"/>
</dbReference>
<dbReference type="EMBL" id="MPDK01000035">
    <property type="protein sequence ID" value="PWI56587.1"/>
    <property type="molecule type" value="Genomic_DNA"/>
</dbReference>
<feature type="domain" description="Fido" evidence="12">
    <location>
        <begin position="108"/>
        <end position="264"/>
    </location>
</feature>
<evidence type="ECO:0000256" key="9">
    <source>
        <dbReference type="PIRSR" id="PIRSR640198-1"/>
    </source>
</evidence>
<evidence type="ECO:0000256" key="7">
    <source>
        <dbReference type="ARBA" id="ARBA00022989"/>
    </source>
</evidence>
<evidence type="ECO:0000313" key="14">
    <source>
        <dbReference type="Proteomes" id="UP000245380"/>
    </source>
</evidence>
<dbReference type="PROSITE" id="PS51459">
    <property type="entry name" value="FIDO"/>
    <property type="match status" value="1"/>
</dbReference>
<evidence type="ECO:0000256" key="5">
    <source>
        <dbReference type="ARBA" id="ARBA00022803"/>
    </source>
</evidence>
<dbReference type="Proteomes" id="UP000245380">
    <property type="component" value="Unassembled WGS sequence"/>
</dbReference>
<proteinExistence type="predicted"/>
<keyword evidence="5" id="KW-0802">TPR repeat</keyword>
<keyword evidence="6 10" id="KW-0067">ATP-binding</keyword>
<dbReference type="GO" id="GO:0016020">
    <property type="term" value="C:membrane"/>
    <property type="evidence" value="ECO:0007669"/>
    <property type="project" value="UniProtKB-SubCell"/>
</dbReference>
<dbReference type="RefSeq" id="WP_219930695.1">
    <property type="nucleotide sequence ID" value="NZ_MPDK01000035.1"/>
</dbReference>
<evidence type="ECO:0000256" key="11">
    <source>
        <dbReference type="PIRSR" id="PIRSR640198-3"/>
    </source>
</evidence>
<reference evidence="13 14" key="1">
    <citation type="submission" date="2016-11" db="EMBL/GenBank/DDBJ databases">
        <title>Comparative genomics of Acidibacillus ferroxidans species.</title>
        <authorList>
            <person name="Oliveira G."/>
            <person name="Nunes G."/>
            <person name="Oliveira R."/>
            <person name="Araujo F."/>
            <person name="Salim A."/>
            <person name="Scholte L."/>
            <person name="Morais D."/>
            <person name="Nancucheo I."/>
            <person name="Johnson D.B."/>
            <person name="Grail B."/>
            <person name="Bittencourt J."/>
            <person name="Valadares R."/>
        </authorList>
    </citation>
    <scope>NUCLEOTIDE SEQUENCE [LARGE SCALE GENOMIC DNA]</scope>
    <source>
        <strain evidence="13 14">Y002</strain>
    </source>
</reference>
<evidence type="ECO:0000256" key="8">
    <source>
        <dbReference type="ARBA" id="ARBA00023136"/>
    </source>
</evidence>
<evidence type="ECO:0000256" key="2">
    <source>
        <dbReference type="ARBA" id="ARBA00022692"/>
    </source>
</evidence>
<keyword evidence="7" id="KW-1133">Transmembrane helix</keyword>
<gene>
    <name evidence="13" type="ORF">BM613_13005</name>
</gene>
<dbReference type="InterPro" id="IPR003812">
    <property type="entry name" value="Fido"/>
</dbReference>
<keyword evidence="2" id="KW-0812">Transmembrane</keyword>
<sequence length="351" mass="41348">MMTFRNGRLESLIYDHRLTKQIADLQEYRGRQTLYQKQEPEALQAMRQMAMIQSVESSNRIEGIFVSSARLPILIKEGAAPQNRSEAEVVGYREVLHTIHQHALDIRLNPNTILQLHRDLMRYVGSGGRWKTTDNVVEVVFPDGKKEVRFVPVPAWQTEMAMDELCDSFLRYRELNSVPELVLIAAFILDFLSIHPFPDENGRMARLLVLLLLYQSGYEVGRYISLERIVEDTKDRYYETLYLSSQGWHEGQHHLNPWLEYVLLMVQMAYQRFEERVQLDFTQKRGWKEDWIRAAVFKQHHRFTVADLEVWCPWASRAMLSRVLNKMSHEGVIVCEKRGRHAEWKVIQKSE</sequence>